<reference evidence="3" key="2">
    <citation type="submission" date="2014-07" db="EMBL/GenBank/DDBJ databases">
        <title>Initial genome analysis of the psychrotolerant acidophile Acidithiobacillus ferrivorans CF27: insights into iron and sulfur oxidation pathways and into biofilm formation.</title>
        <authorList>
            <person name="Talla E."/>
            <person name="Hedrich S."/>
            <person name="Mangenot S."/>
            <person name="Ji B."/>
            <person name="Johnson D.B."/>
            <person name="Barbe V."/>
            <person name="Bonnefoy V."/>
        </authorList>
    </citation>
    <scope>NUCLEOTIDE SEQUENCE [LARGE SCALE GENOMIC DNA]</scope>
    <source>
        <strain evidence="3">CF27</strain>
    </source>
</reference>
<name>A0A060UN20_9PROT</name>
<accession>A0A060UN20</accession>
<gene>
    <name evidence="4" type="ORF">AFERRI_20073</name>
    <name evidence="3" type="ORF">AFERRI_340003</name>
</gene>
<feature type="domain" description="Phosphatidic acid phosphatase type 2/haloperoxidase" evidence="2">
    <location>
        <begin position="76"/>
        <end position="190"/>
    </location>
</feature>
<dbReference type="AlphaFoldDB" id="A0A060UN20"/>
<dbReference type="Pfam" id="PF01569">
    <property type="entry name" value="PAP2"/>
    <property type="match status" value="1"/>
</dbReference>
<evidence type="ECO:0000313" key="5">
    <source>
        <dbReference type="Proteomes" id="UP000193925"/>
    </source>
</evidence>
<dbReference type="Proteomes" id="UP000193925">
    <property type="component" value="Chromosome AFERRI"/>
</dbReference>
<reference evidence="4 5" key="3">
    <citation type="submission" date="2017-03" db="EMBL/GenBank/DDBJ databases">
        <authorList>
            <person name="Regsiter A."/>
            <person name="William W."/>
        </authorList>
    </citation>
    <scope>NUCLEOTIDE SEQUENCE [LARGE SCALE GENOMIC DNA]</scope>
    <source>
        <strain evidence="4">PRJEB5721</strain>
    </source>
</reference>
<feature type="transmembrane region" description="Helical" evidence="1">
    <location>
        <begin position="149"/>
        <end position="169"/>
    </location>
</feature>
<evidence type="ECO:0000313" key="4">
    <source>
        <dbReference type="EMBL" id="SMH65292.1"/>
    </source>
</evidence>
<dbReference type="Gene3D" id="1.20.144.10">
    <property type="entry name" value="Phosphatidic acid phosphatase type 2/haloperoxidase"/>
    <property type="match status" value="1"/>
</dbReference>
<feature type="transmembrane region" description="Helical" evidence="1">
    <location>
        <begin position="72"/>
        <end position="95"/>
    </location>
</feature>
<dbReference type="EMBL" id="CCCS020000028">
    <property type="protein sequence ID" value="CDQ09860.1"/>
    <property type="molecule type" value="Genomic_DNA"/>
</dbReference>
<keyword evidence="1" id="KW-0472">Membrane</keyword>
<proteinExistence type="predicted"/>
<reference evidence="3" key="1">
    <citation type="submission" date="2014-03" db="EMBL/GenBank/DDBJ databases">
        <authorList>
            <person name="Genoscope - CEA"/>
        </authorList>
    </citation>
    <scope>NUCLEOTIDE SEQUENCE [LARGE SCALE GENOMIC DNA]</scope>
    <source>
        <strain evidence="3">CF27</strain>
    </source>
</reference>
<keyword evidence="1" id="KW-1133">Transmembrane helix</keyword>
<dbReference type="PANTHER" id="PTHR14969">
    <property type="entry name" value="SPHINGOSINE-1-PHOSPHATE PHOSPHOHYDROLASE"/>
    <property type="match status" value="1"/>
</dbReference>
<protein>
    <submittedName>
        <fullName evidence="3">Phosphoesterase PA-phosphatase related protein</fullName>
    </submittedName>
</protein>
<keyword evidence="1" id="KW-0812">Transmembrane</keyword>
<dbReference type="EMBL" id="LT841305">
    <property type="protein sequence ID" value="SMH65292.1"/>
    <property type="molecule type" value="Genomic_DNA"/>
</dbReference>
<keyword evidence="5" id="KW-1185">Reference proteome</keyword>
<sequence length="203" mass="22457">MGHGFEFGVKHLQPEWYTWYGWNARIFLWVNHMSQAPALAETAALLSSVAQPRNFPLWIALLVIVHRFKPGWISFAVLWNFVIGELAIWAAIATIKPDMDYPRPLTALGKKAVDVIGKPEYWHSFPSGHAALAFLLFGSLFFGKSPKAIWVSALIYALLVAWSRIAVGAHFPTDVIGGAFIGLVGAGLAMLMYRRTTCGRTTG</sequence>
<evidence type="ECO:0000256" key="1">
    <source>
        <dbReference type="SAM" id="Phobius"/>
    </source>
</evidence>
<feature type="transmembrane region" description="Helical" evidence="1">
    <location>
        <begin position="121"/>
        <end position="142"/>
    </location>
</feature>
<dbReference type="SMART" id="SM00014">
    <property type="entry name" value="acidPPc"/>
    <property type="match status" value="1"/>
</dbReference>
<evidence type="ECO:0000313" key="3">
    <source>
        <dbReference type="EMBL" id="CDQ09860.1"/>
    </source>
</evidence>
<dbReference type="SUPFAM" id="SSF48317">
    <property type="entry name" value="Acid phosphatase/Vanadium-dependent haloperoxidase"/>
    <property type="match status" value="1"/>
</dbReference>
<evidence type="ECO:0000259" key="2">
    <source>
        <dbReference type="SMART" id="SM00014"/>
    </source>
</evidence>
<dbReference type="PANTHER" id="PTHR14969:SF13">
    <property type="entry name" value="AT30094P"/>
    <property type="match status" value="1"/>
</dbReference>
<feature type="transmembrane region" description="Helical" evidence="1">
    <location>
        <begin position="175"/>
        <end position="193"/>
    </location>
</feature>
<dbReference type="InterPro" id="IPR036938">
    <property type="entry name" value="PAP2/HPO_sf"/>
</dbReference>
<organism evidence="3">
    <name type="scientific">Acidithiobacillus ferrivorans</name>
    <dbReference type="NCBI Taxonomy" id="160808"/>
    <lineage>
        <taxon>Bacteria</taxon>
        <taxon>Pseudomonadati</taxon>
        <taxon>Pseudomonadota</taxon>
        <taxon>Acidithiobacillia</taxon>
        <taxon>Acidithiobacillales</taxon>
        <taxon>Acidithiobacillaceae</taxon>
        <taxon>Acidithiobacillus</taxon>
    </lineage>
</organism>
<dbReference type="InterPro" id="IPR000326">
    <property type="entry name" value="PAP2/HPO"/>
</dbReference>